<dbReference type="RefSeq" id="WP_094944728.1">
    <property type="nucleotide sequence ID" value="NZ_NOKQ01000348.1"/>
</dbReference>
<dbReference type="PANTHER" id="PTHR34448:SF3">
    <property type="entry name" value="AMINOPEPTIDASE AMPS"/>
    <property type="match status" value="1"/>
</dbReference>
<dbReference type="OrthoDB" id="9803993at2"/>
<sequence>MTFQEKLTEYADLVVQVGLNIQPNQYLQIQTTTDALEFARLVVRQAYQAGAGHVDVQLNDNDMTRAFYDLAPDASFDDVPNWIAAQRDEIIDRKGALLWIDAEDPDLLEGVLPTKISRFQKASSEKLKRYRKAVMNDDITWSIAAVPSKKWAQKVYPEMTEEQAVEALWNKIFEVVRIGSGNAVDLWKAHIHQLNERAAYLNSRNYEALHYTAEGTDLVVGLPKDHIWMSGSSVNSSGTPFIANMPTEEVYTLPDRTRVDGTVRNSKPFIYQGNRIDGFTLTFKEGRVIKAVATQGQELLDELLATDENASYLGEVALVPFDSPISNSNTIFFNTLFDENASNHFAFGEAYPTTIQGGKGLSEDELLAKGANVSIVHEDFMVGTSDMSIDGIRKDGTREAIFRNGNWA</sequence>
<keyword evidence="9" id="KW-0482">Metalloprotease</keyword>
<dbReference type="AlphaFoldDB" id="A0A264VZM2"/>
<evidence type="ECO:0000256" key="6">
    <source>
        <dbReference type="ARBA" id="ARBA00022670"/>
    </source>
</evidence>
<dbReference type="InterPro" id="IPR035097">
    <property type="entry name" value="M29_N-terminal"/>
</dbReference>
<gene>
    <name evidence="10" type="ORF">CF394_14990</name>
</gene>
<dbReference type="PANTHER" id="PTHR34448">
    <property type="entry name" value="AMINOPEPTIDASE"/>
    <property type="match status" value="1"/>
</dbReference>
<evidence type="ECO:0000256" key="1">
    <source>
        <dbReference type="ARBA" id="ARBA00001941"/>
    </source>
</evidence>
<evidence type="ECO:0000256" key="8">
    <source>
        <dbReference type="ARBA" id="ARBA00022801"/>
    </source>
</evidence>
<dbReference type="Proteomes" id="UP000217065">
    <property type="component" value="Unassembled WGS sequence"/>
</dbReference>
<evidence type="ECO:0000256" key="2">
    <source>
        <dbReference type="ARBA" id="ARBA00001946"/>
    </source>
</evidence>
<evidence type="ECO:0000256" key="5">
    <source>
        <dbReference type="ARBA" id="ARBA00022438"/>
    </source>
</evidence>
<dbReference type="Gene3D" id="3.40.1830.10">
    <property type="entry name" value="Thermophilic metalloprotease (M29)"/>
    <property type="match status" value="1"/>
</dbReference>
<keyword evidence="5 10" id="KW-0031">Aminopeptidase</keyword>
<evidence type="ECO:0000313" key="10">
    <source>
        <dbReference type="EMBL" id="OZS76778.1"/>
    </source>
</evidence>
<keyword evidence="7" id="KW-0479">Metal-binding</keyword>
<comment type="cofactor">
    <cofactor evidence="2">
        <name>Mg(2+)</name>
        <dbReference type="ChEBI" id="CHEBI:18420"/>
    </cofactor>
</comment>
<dbReference type="GO" id="GO:0006508">
    <property type="term" value="P:proteolysis"/>
    <property type="evidence" value="ECO:0007669"/>
    <property type="project" value="UniProtKB-KW"/>
</dbReference>
<dbReference type="GO" id="GO:0046872">
    <property type="term" value="F:metal ion binding"/>
    <property type="evidence" value="ECO:0007669"/>
    <property type="project" value="UniProtKB-KW"/>
</dbReference>
<keyword evidence="8" id="KW-0378">Hydrolase</keyword>
<keyword evidence="11" id="KW-1185">Reference proteome</keyword>
<accession>A0A264VZM2</accession>
<evidence type="ECO:0000313" key="11">
    <source>
        <dbReference type="Proteomes" id="UP000217065"/>
    </source>
</evidence>
<evidence type="ECO:0000256" key="3">
    <source>
        <dbReference type="ARBA" id="ARBA00001947"/>
    </source>
</evidence>
<comment type="caution">
    <text evidence="10">The sequence shown here is derived from an EMBL/GenBank/DDBJ whole genome shotgun (WGS) entry which is preliminary data.</text>
</comment>
<proteinExistence type="inferred from homology"/>
<comment type="cofactor">
    <cofactor evidence="1">
        <name>Co(2+)</name>
        <dbReference type="ChEBI" id="CHEBI:48828"/>
    </cofactor>
</comment>
<dbReference type="SUPFAM" id="SSF144052">
    <property type="entry name" value="Thermophilic metalloprotease-like"/>
    <property type="match status" value="1"/>
</dbReference>
<evidence type="ECO:0000256" key="7">
    <source>
        <dbReference type="ARBA" id="ARBA00022723"/>
    </source>
</evidence>
<comment type="similarity">
    <text evidence="4">Belongs to the peptidase M29 family.</text>
</comment>
<name>A0A264VZM2_9BACL</name>
<reference evidence="10 11" key="1">
    <citation type="submission" date="2017-07" db="EMBL/GenBank/DDBJ databases">
        <title>Tetzosporium hominis gen.nov. sp.nov.</title>
        <authorList>
            <person name="Tetz G."/>
            <person name="Tetz V."/>
        </authorList>
    </citation>
    <scope>NUCLEOTIDE SEQUENCE [LARGE SCALE GENOMIC DNA]</scope>
    <source>
        <strain evidence="10 11">VT-49</strain>
    </source>
</reference>
<evidence type="ECO:0000256" key="4">
    <source>
        <dbReference type="ARBA" id="ARBA00008236"/>
    </source>
</evidence>
<evidence type="ECO:0000256" key="9">
    <source>
        <dbReference type="ARBA" id="ARBA00023049"/>
    </source>
</evidence>
<organism evidence="10 11">
    <name type="scientific">Tetzosporium hominis</name>
    <dbReference type="NCBI Taxonomy" id="2020506"/>
    <lineage>
        <taxon>Bacteria</taxon>
        <taxon>Bacillati</taxon>
        <taxon>Bacillota</taxon>
        <taxon>Bacilli</taxon>
        <taxon>Bacillales</taxon>
        <taxon>Caryophanaceae</taxon>
        <taxon>Tetzosporium</taxon>
    </lineage>
</organism>
<dbReference type="PRINTS" id="PR00919">
    <property type="entry name" value="THERMOPTASE"/>
</dbReference>
<comment type="cofactor">
    <cofactor evidence="3">
        <name>Zn(2+)</name>
        <dbReference type="ChEBI" id="CHEBI:29105"/>
    </cofactor>
</comment>
<keyword evidence="6" id="KW-0645">Protease</keyword>
<dbReference type="InterPro" id="IPR000787">
    <property type="entry name" value="Peptidase_M29"/>
</dbReference>
<dbReference type="EMBL" id="NOKQ01000348">
    <property type="protein sequence ID" value="OZS76778.1"/>
    <property type="molecule type" value="Genomic_DNA"/>
</dbReference>
<dbReference type="Pfam" id="PF02073">
    <property type="entry name" value="Peptidase_M29"/>
    <property type="match status" value="1"/>
</dbReference>
<dbReference type="GO" id="GO:0004177">
    <property type="term" value="F:aminopeptidase activity"/>
    <property type="evidence" value="ECO:0007669"/>
    <property type="project" value="UniProtKB-KW"/>
</dbReference>
<protein>
    <submittedName>
        <fullName evidence="10">Aminopeptidase</fullName>
    </submittedName>
</protein>
<dbReference type="InterPro" id="IPR052170">
    <property type="entry name" value="M29_Exopeptidase"/>
</dbReference>
<dbReference type="GO" id="GO:0008237">
    <property type="term" value="F:metallopeptidase activity"/>
    <property type="evidence" value="ECO:0007669"/>
    <property type="project" value="UniProtKB-KW"/>
</dbReference>